<organism evidence="2 3">
    <name type="scientific">Rhizopus delemar</name>
    <dbReference type="NCBI Taxonomy" id="936053"/>
    <lineage>
        <taxon>Eukaryota</taxon>
        <taxon>Fungi</taxon>
        <taxon>Fungi incertae sedis</taxon>
        <taxon>Mucoromycota</taxon>
        <taxon>Mucoromycotina</taxon>
        <taxon>Mucoromycetes</taxon>
        <taxon>Mucorales</taxon>
        <taxon>Mucorineae</taxon>
        <taxon>Rhizopodaceae</taxon>
        <taxon>Rhizopus</taxon>
    </lineage>
</organism>
<evidence type="ECO:0000256" key="1">
    <source>
        <dbReference type="SAM" id="MobiDB-lite"/>
    </source>
</evidence>
<keyword evidence="3" id="KW-1185">Reference proteome</keyword>
<comment type="caution">
    <text evidence="2">The sequence shown here is derived from an EMBL/GenBank/DDBJ whole genome shotgun (WGS) entry which is preliminary data.</text>
</comment>
<dbReference type="Proteomes" id="UP000740926">
    <property type="component" value="Unassembled WGS sequence"/>
</dbReference>
<protein>
    <submittedName>
        <fullName evidence="2">Uncharacterized protein</fullName>
    </submittedName>
</protein>
<gene>
    <name evidence="2" type="ORF">G6F50_018227</name>
</gene>
<sequence length="82" mass="8834">MAIIAIHSLLKRKVDEYERPCSSAYRAGSFTPRPVARGKRRGIGRAAGHAGLSRTGGRFGAAHVQDRVEPDRRLPIARVGGA</sequence>
<dbReference type="AlphaFoldDB" id="A0A9P6XMZ5"/>
<feature type="region of interest" description="Disordered" evidence="1">
    <location>
        <begin position="28"/>
        <end position="59"/>
    </location>
</feature>
<evidence type="ECO:0000313" key="3">
    <source>
        <dbReference type="Proteomes" id="UP000740926"/>
    </source>
</evidence>
<evidence type="ECO:0000313" key="2">
    <source>
        <dbReference type="EMBL" id="KAG1528623.1"/>
    </source>
</evidence>
<proteinExistence type="predicted"/>
<name>A0A9P6XMZ5_9FUNG</name>
<dbReference type="EMBL" id="JAANIU010016424">
    <property type="protein sequence ID" value="KAG1528623.1"/>
    <property type="molecule type" value="Genomic_DNA"/>
</dbReference>
<accession>A0A9P6XMZ5</accession>
<reference evidence="2 3" key="1">
    <citation type="journal article" date="2020" name="Microb. Genom.">
        <title>Genetic diversity of clinical and environmental Mucorales isolates obtained from an investigation of mucormycosis cases among solid organ transplant recipients.</title>
        <authorList>
            <person name="Nguyen M.H."/>
            <person name="Kaul D."/>
            <person name="Muto C."/>
            <person name="Cheng S.J."/>
            <person name="Richter R.A."/>
            <person name="Bruno V.M."/>
            <person name="Liu G."/>
            <person name="Beyhan S."/>
            <person name="Sundermann A.J."/>
            <person name="Mounaud S."/>
            <person name="Pasculle A.W."/>
            <person name="Nierman W.C."/>
            <person name="Driscoll E."/>
            <person name="Cumbie R."/>
            <person name="Clancy C.J."/>
            <person name="Dupont C.L."/>
        </authorList>
    </citation>
    <scope>NUCLEOTIDE SEQUENCE [LARGE SCALE GENOMIC DNA]</scope>
    <source>
        <strain evidence="2 3">GL24</strain>
    </source>
</reference>